<dbReference type="GeneID" id="71987919"/>
<organism evidence="3 4">
    <name type="scientific">Passalora fulva</name>
    <name type="common">Tomato leaf mold</name>
    <name type="synonym">Cladosporium fulvum</name>
    <dbReference type="NCBI Taxonomy" id="5499"/>
    <lineage>
        <taxon>Eukaryota</taxon>
        <taxon>Fungi</taxon>
        <taxon>Dikarya</taxon>
        <taxon>Ascomycota</taxon>
        <taxon>Pezizomycotina</taxon>
        <taxon>Dothideomycetes</taxon>
        <taxon>Dothideomycetidae</taxon>
        <taxon>Mycosphaerellales</taxon>
        <taxon>Mycosphaerellaceae</taxon>
        <taxon>Fulvia</taxon>
    </lineage>
</organism>
<dbReference type="OrthoDB" id="5279806at2759"/>
<proteinExistence type="predicted"/>
<dbReference type="EMBL" id="CP090165">
    <property type="protein sequence ID" value="UJO14693.1"/>
    <property type="molecule type" value="Genomic_DNA"/>
</dbReference>
<reference evidence="3" key="2">
    <citation type="journal article" date="2022" name="Microb. Genom.">
        <title>A chromosome-scale genome assembly of the tomato pathogen Cladosporium fulvum reveals a compartmentalized genome architecture and the presence of a dispensable chromosome.</title>
        <authorList>
            <person name="Zaccaron A.Z."/>
            <person name="Chen L.H."/>
            <person name="Samaras A."/>
            <person name="Stergiopoulos I."/>
        </authorList>
    </citation>
    <scope>NUCLEOTIDE SEQUENCE</scope>
    <source>
        <strain evidence="3">Race5_Kim</strain>
    </source>
</reference>
<protein>
    <recommendedName>
        <fullName evidence="2">F-box domain-containing protein</fullName>
    </recommendedName>
</protein>
<name>A0A9Q8LDH9_PASFU</name>
<keyword evidence="4" id="KW-1185">Reference proteome</keyword>
<dbReference type="KEGG" id="ffu:CLAFUR5_08041"/>
<dbReference type="InterPro" id="IPR001810">
    <property type="entry name" value="F-box_dom"/>
</dbReference>
<dbReference type="AlphaFoldDB" id="A0A9Q8LDH9"/>
<sequence>MAAPLPNDVVLIIISHLDVDTFLDFRLTCHNYHVLISAHINELSGAVARNTFPGQTRIFTEVSNTGLTHIQWLKSLRYHQLGSILVEQTAPYSYRAFPIAANDPAGGYDRDRLAQAWKTFTSLASMEVDSSVQSGTALDNALNLCRKQCEHILTVPYQNSRHLSTLLRLLQKYIIGEPSPERDAAAMAWQPILAILLQEGPELFWKSWWVSRCASETDRYLIKRTLENAWRASTAEDLRMLGRRIKVLLAVNVRMRKYGMRAMRKHSAGSSTPTTIGPHENPTARDTGIEFSTRIVQVEQLVEGIDKGKVLLSDQRVDAASVVWDELQAEYIYKVNKKMEALGPDCSGLPDHRNVLYGRPWPGVHR</sequence>
<feature type="domain" description="F-box" evidence="2">
    <location>
        <begin position="1"/>
        <end position="43"/>
    </location>
</feature>
<evidence type="ECO:0000313" key="4">
    <source>
        <dbReference type="Proteomes" id="UP000756132"/>
    </source>
</evidence>
<accession>A0A9Q8LDH9</accession>
<evidence type="ECO:0000313" key="3">
    <source>
        <dbReference type="EMBL" id="UJO14693.1"/>
    </source>
</evidence>
<evidence type="ECO:0000259" key="2">
    <source>
        <dbReference type="PROSITE" id="PS50181"/>
    </source>
</evidence>
<evidence type="ECO:0000256" key="1">
    <source>
        <dbReference type="SAM" id="MobiDB-lite"/>
    </source>
</evidence>
<dbReference type="CDD" id="cd09917">
    <property type="entry name" value="F-box_SF"/>
    <property type="match status" value="1"/>
</dbReference>
<feature type="region of interest" description="Disordered" evidence="1">
    <location>
        <begin position="264"/>
        <end position="284"/>
    </location>
</feature>
<dbReference type="PROSITE" id="PS50181">
    <property type="entry name" value="FBOX"/>
    <property type="match status" value="1"/>
</dbReference>
<dbReference type="Proteomes" id="UP000756132">
    <property type="component" value="Chromosome 3"/>
</dbReference>
<reference evidence="3" key="1">
    <citation type="submission" date="2021-12" db="EMBL/GenBank/DDBJ databases">
        <authorList>
            <person name="Zaccaron A."/>
            <person name="Stergiopoulos I."/>
        </authorList>
    </citation>
    <scope>NUCLEOTIDE SEQUENCE</scope>
    <source>
        <strain evidence="3">Race5_Kim</strain>
    </source>
</reference>
<dbReference type="RefSeq" id="XP_047759059.1">
    <property type="nucleotide sequence ID" value="XM_047907189.1"/>
</dbReference>
<gene>
    <name evidence="3" type="ORF">CLAFUR5_08041</name>
</gene>